<reference evidence="1 2" key="1">
    <citation type="submission" date="2012-05" db="EMBL/GenBank/DDBJ databases">
        <title>The Genome Sequence of Sutterella wadsworthensis 2_1_59BFAA.</title>
        <authorList>
            <consortium name="The Broad Institute Genome Sequencing Platform"/>
            <person name="Earl A."/>
            <person name="Ward D."/>
            <person name="Feldgarden M."/>
            <person name="Gevers D."/>
            <person name="Daigneault M."/>
            <person name="Strauss J."/>
            <person name="Allen-Vercoe E."/>
            <person name="Walker B."/>
            <person name="Young S.K."/>
            <person name="Zeng Q."/>
            <person name="Gargeya S."/>
            <person name="Fitzgerald M."/>
            <person name="Haas B."/>
            <person name="Abouelleil A."/>
            <person name="Alvarado L."/>
            <person name="Arachchi H.M."/>
            <person name="Berlin A.M."/>
            <person name="Chapman S.B."/>
            <person name="Goldberg J."/>
            <person name="Griggs A."/>
            <person name="Gujja S."/>
            <person name="Hansen M."/>
            <person name="Howarth C."/>
            <person name="Imamovic A."/>
            <person name="Larimer J."/>
            <person name="McCowen C."/>
            <person name="Montmayeur A."/>
            <person name="Murphy C."/>
            <person name="Neiman D."/>
            <person name="Pearson M."/>
            <person name="Priest M."/>
            <person name="Roberts A."/>
            <person name="Saif S."/>
            <person name="Shea T."/>
            <person name="Sisk P."/>
            <person name="Sykes S."/>
            <person name="Wortman J."/>
            <person name="Nusbaum C."/>
            <person name="Birren B."/>
        </authorList>
    </citation>
    <scope>NUCLEOTIDE SEQUENCE [LARGE SCALE GENOMIC DNA]</scope>
    <source>
        <strain evidence="1 2">2_1_59BFAA</strain>
    </source>
</reference>
<dbReference type="EMBL" id="ADMG01000039">
    <property type="protein sequence ID" value="EKB30559.1"/>
    <property type="molecule type" value="Genomic_DNA"/>
</dbReference>
<proteinExistence type="predicted"/>
<protein>
    <submittedName>
        <fullName evidence="1">Uncharacterized protein</fullName>
    </submittedName>
</protein>
<comment type="caution">
    <text evidence="1">The sequence shown here is derived from an EMBL/GenBank/DDBJ whole genome shotgun (WGS) entry which is preliminary data.</text>
</comment>
<keyword evidence="2" id="KW-1185">Reference proteome</keyword>
<dbReference type="AlphaFoldDB" id="K1KFP2"/>
<organism evidence="1 2">
    <name type="scientific">Sutterella wadsworthensis 2_1_59BFAA</name>
    <dbReference type="NCBI Taxonomy" id="742823"/>
    <lineage>
        <taxon>Bacteria</taxon>
        <taxon>Pseudomonadati</taxon>
        <taxon>Pseudomonadota</taxon>
        <taxon>Betaproteobacteria</taxon>
        <taxon>Burkholderiales</taxon>
        <taxon>Sutterellaceae</taxon>
        <taxon>Sutterella</taxon>
    </lineage>
</organism>
<sequence length="81" mass="9582">MGAKVELQKKPSFWVKHFNFLFKSDIDSFEGTECDKIRERIKKFNPNMFCLNADIKMGISNRKKSKQFLEELFSTPSPFEK</sequence>
<gene>
    <name evidence="1" type="ORF">HMPREF9465_01857</name>
</gene>
<evidence type="ECO:0000313" key="2">
    <source>
        <dbReference type="Proteomes" id="UP000005835"/>
    </source>
</evidence>
<evidence type="ECO:0000313" key="1">
    <source>
        <dbReference type="EMBL" id="EKB30559.1"/>
    </source>
</evidence>
<dbReference type="HOGENOM" id="CLU_2572599_0_0_4"/>
<name>K1KFP2_9BURK</name>
<dbReference type="Proteomes" id="UP000005835">
    <property type="component" value="Unassembled WGS sequence"/>
</dbReference>
<accession>K1KFP2</accession>